<dbReference type="AlphaFoldDB" id="A0A1I7UUP2"/>
<dbReference type="CDD" id="cd07723">
    <property type="entry name" value="hydroxyacylglutathione_hydrolase_MBL-fold"/>
    <property type="match status" value="1"/>
</dbReference>
<evidence type="ECO:0000256" key="7">
    <source>
        <dbReference type="ARBA" id="ARBA00022801"/>
    </source>
</evidence>
<proteinExistence type="inferred from homology"/>
<evidence type="ECO:0000259" key="10">
    <source>
        <dbReference type="SMART" id="SM00849"/>
    </source>
</evidence>
<comment type="cofactor">
    <cofactor evidence="2">
        <name>Zn(2+)</name>
        <dbReference type="ChEBI" id="CHEBI:29105"/>
    </cofactor>
</comment>
<evidence type="ECO:0000256" key="1">
    <source>
        <dbReference type="ARBA" id="ARBA00001623"/>
    </source>
</evidence>
<feature type="domain" description="Metallo-beta-lactamase" evidence="10">
    <location>
        <begin position="12"/>
        <end position="176"/>
    </location>
</feature>
<evidence type="ECO:0000256" key="4">
    <source>
        <dbReference type="ARBA" id="ARBA00006759"/>
    </source>
</evidence>
<dbReference type="PANTHER" id="PTHR11935:SF94">
    <property type="entry name" value="TENZING NORGAY, ISOFORM C"/>
    <property type="match status" value="1"/>
</dbReference>
<dbReference type="HAMAP" id="MF_01374">
    <property type="entry name" value="Glyoxalase_2"/>
    <property type="match status" value="1"/>
</dbReference>
<dbReference type="STRING" id="1561998.A0A1I7UUP2"/>
<evidence type="ECO:0000256" key="8">
    <source>
        <dbReference type="ARBA" id="ARBA00022833"/>
    </source>
</evidence>
<accession>A0A1I7UUP2</accession>
<protein>
    <recommendedName>
        <fullName evidence="5">hydroxyacylglutathione hydrolase</fullName>
        <ecNumber evidence="5">3.1.2.6</ecNumber>
    </recommendedName>
    <alternativeName>
        <fullName evidence="9">Glyoxalase II</fullName>
    </alternativeName>
</protein>
<sequence length="259" mass="29160">MVYVKSLLRRADNFMYIVKKNAGARKALLVDLVNEENYQDLAEKENIDITAVLTTHHHYDHCGGNEGFRRQFPNVPIFGGDDRVPAMNKPVKHGDEAELADLKVRCLSTPCHTSGHICYYVTDPSNESEIPVVFTGDTLFIAGCGRFFEGTAKQMDVALNRVLKTLPDDTAVYPGHEYTLANLKFASYVEPRNPDVAAKLKWATEQRENGAFTVPSTIFDEKATNPFMRVIESEAIQKKVETNDPIVGMEKLREMKNNF</sequence>
<keyword evidence="6" id="KW-0479">Metal-binding</keyword>
<evidence type="ECO:0000313" key="11">
    <source>
        <dbReference type="Proteomes" id="UP000095282"/>
    </source>
</evidence>
<dbReference type="eggNOG" id="KOG0813">
    <property type="taxonomic scope" value="Eukaryota"/>
</dbReference>
<name>A0A1I7UUP2_9PELO</name>
<dbReference type="InterPro" id="IPR036866">
    <property type="entry name" value="RibonucZ/Hydroxyglut_hydro"/>
</dbReference>
<dbReference type="InterPro" id="IPR001279">
    <property type="entry name" value="Metallo-B-lactamas"/>
</dbReference>
<dbReference type="NCBIfam" id="TIGR03413">
    <property type="entry name" value="GSH_gloB"/>
    <property type="match status" value="1"/>
</dbReference>
<dbReference type="PANTHER" id="PTHR11935">
    <property type="entry name" value="BETA LACTAMASE DOMAIN"/>
    <property type="match status" value="1"/>
</dbReference>
<dbReference type="GO" id="GO:0046872">
    <property type="term" value="F:metal ion binding"/>
    <property type="evidence" value="ECO:0007669"/>
    <property type="project" value="UniProtKB-KW"/>
</dbReference>
<evidence type="ECO:0000256" key="2">
    <source>
        <dbReference type="ARBA" id="ARBA00001947"/>
    </source>
</evidence>
<dbReference type="WBParaSite" id="Csp11.Scaffold630.g19530.t1">
    <property type="protein sequence ID" value="Csp11.Scaffold630.g19530.t1"/>
    <property type="gene ID" value="Csp11.Scaffold630.g19530"/>
</dbReference>
<evidence type="ECO:0000256" key="3">
    <source>
        <dbReference type="ARBA" id="ARBA00004963"/>
    </source>
</evidence>
<evidence type="ECO:0000313" key="12">
    <source>
        <dbReference type="WBParaSite" id="Csp11.Scaffold630.g19530.t1"/>
    </source>
</evidence>
<keyword evidence="11" id="KW-1185">Reference proteome</keyword>
<comment type="pathway">
    <text evidence="3">Secondary metabolite metabolism; methylglyoxal degradation; (R)-lactate from methylglyoxal: step 2/2.</text>
</comment>
<evidence type="ECO:0000256" key="9">
    <source>
        <dbReference type="ARBA" id="ARBA00031044"/>
    </source>
</evidence>
<dbReference type="Proteomes" id="UP000095282">
    <property type="component" value="Unplaced"/>
</dbReference>
<evidence type="ECO:0000256" key="5">
    <source>
        <dbReference type="ARBA" id="ARBA00011917"/>
    </source>
</evidence>
<dbReference type="Gene3D" id="3.60.15.10">
    <property type="entry name" value="Ribonuclease Z/Hydroxyacylglutathione hydrolase-like"/>
    <property type="match status" value="1"/>
</dbReference>
<organism evidence="11 12">
    <name type="scientific">Caenorhabditis tropicalis</name>
    <dbReference type="NCBI Taxonomy" id="1561998"/>
    <lineage>
        <taxon>Eukaryota</taxon>
        <taxon>Metazoa</taxon>
        <taxon>Ecdysozoa</taxon>
        <taxon>Nematoda</taxon>
        <taxon>Chromadorea</taxon>
        <taxon>Rhabditida</taxon>
        <taxon>Rhabditina</taxon>
        <taxon>Rhabditomorpha</taxon>
        <taxon>Rhabditoidea</taxon>
        <taxon>Rhabditidae</taxon>
        <taxon>Peloderinae</taxon>
        <taxon>Caenorhabditis</taxon>
    </lineage>
</organism>
<comment type="similarity">
    <text evidence="4">Belongs to the metallo-beta-lactamase superfamily. Glyoxalase II family.</text>
</comment>
<dbReference type="EC" id="3.1.2.6" evidence="5"/>
<dbReference type="SUPFAM" id="SSF56281">
    <property type="entry name" value="Metallo-hydrolase/oxidoreductase"/>
    <property type="match status" value="1"/>
</dbReference>
<dbReference type="GO" id="GO:0004416">
    <property type="term" value="F:hydroxyacylglutathione hydrolase activity"/>
    <property type="evidence" value="ECO:0007669"/>
    <property type="project" value="UniProtKB-EC"/>
</dbReference>
<dbReference type="SMART" id="SM00849">
    <property type="entry name" value="Lactamase_B"/>
    <property type="match status" value="1"/>
</dbReference>
<comment type="catalytic activity">
    <reaction evidence="1">
        <text>an S-(2-hydroxyacyl)glutathione + H2O = a 2-hydroxy carboxylate + glutathione + H(+)</text>
        <dbReference type="Rhea" id="RHEA:21864"/>
        <dbReference type="ChEBI" id="CHEBI:15377"/>
        <dbReference type="ChEBI" id="CHEBI:15378"/>
        <dbReference type="ChEBI" id="CHEBI:57925"/>
        <dbReference type="ChEBI" id="CHEBI:58896"/>
        <dbReference type="ChEBI" id="CHEBI:71261"/>
        <dbReference type="EC" id="3.1.2.6"/>
    </reaction>
</comment>
<dbReference type="Pfam" id="PF00753">
    <property type="entry name" value="Lactamase_B"/>
    <property type="match status" value="1"/>
</dbReference>
<dbReference type="GO" id="GO:0019243">
    <property type="term" value="P:methylglyoxal catabolic process to D-lactate via S-lactoyl-glutathione"/>
    <property type="evidence" value="ECO:0007669"/>
    <property type="project" value="InterPro"/>
</dbReference>
<evidence type="ECO:0000256" key="6">
    <source>
        <dbReference type="ARBA" id="ARBA00022723"/>
    </source>
</evidence>
<keyword evidence="7" id="KW-0378">Hydrolase</keyword>
<dbReference type="InterPro" id="IPR035680">
    <property type="entry name" value="Clx_II_MBL"/>
</dbReference>
<dbReference type="InterPro" id="IPR032282">
    <property type="entry name" value="HAGH_C"/>
</dbReference>
<keyword evidence="8" id="KW-0862">Zinc</keyword>
<dbReference type="Pfam" id="PF16123">
    <property type="entry name" value="HAGH_C"/>
    <property type="match status" value="1"/>
</dbReference>
<reference evidence="12" key="1">
    <citation type="submission" date="2016-11" db="UniProtKB">
        <authorList>
            <consortium name="WormBaseParasite"/>
        </authorList>
    </citation>
    <scope>IDENTIFICATION</scope>
</reference>
<dbReference type="InterPro" id="IPR017782">
    <property type="entry name" value="Hydroxyacylglutathione_Hdrlase"/>
</dbReference>